<name>A0A7Y6IV67_9ACTN</name>
<proteinExistence type="predicted"/>
<comment type="caution">
    <text evidence="1">The sequence shown here is derived from an EMBL/GenBank/DDBJ whole genome shotgun (WGS) entry which is preliminary data.</text>
</comment>
<accession>A0A7Y6IV67</accession>
<protein>
    <recommendedName>
        <fullName evidence="3">Alpha/beta hydrolase</fullName>
    </recommendedName>
</protein>
<dbReference type="EMBL" id="JABWGO010000007">
    <property type="protein sequence ID" value="NUW43689.1"/>
    <property type="molecule type" value="Genomic_DNA"/>
</dbReference>
<organism evidence="1 2">
    <name type="scientific">Nonomuraea rhodomycinica</name>
    <dbReference type="NCBI Taxonomy" id="1712872"/>
    <lineage>
        <taxon>Bacteria</taxon>
        <taxon>Bacillati</taxon>
        <taxon>Actinomycetota</taxon>
        <taxon>Actinomycetes</taxon>
        <taxon>Streptosporangiales</taxon>
        <taxon>Streptosporangiaceae</taxon>
        <taxon>Nonomuraea</taxon>
    </lineage>
</organism>
<gene>
    <name evidence="1" type="ORF">HT134_26685</name>
</gene>
<keyword evidence="2" id="KW-1185">Reference proteome</keyword>
<reference evidence="1 2" key="1">
    <citation type="submission" date="2020-06" db="EMBL/GenBank/DDBJ databases">
        <authorList>
            <person name="Chanama M."/>
        </authorList>
    </citation>
    <scope>NUCLEOTIDE SEQUENCE [LARGE SCALE GENOMIC DNA]</scope>
    <source>
        <strain evidence="1 2">TBRC6557</strain>
    </source>
</reference>
<sequence>MVPLTDEAPAAVTVPVLVPGGGHSVAFDVPDLVNARILEHAGRVAGELGLKTE</sequence>
<evidence type="ECO:0008006" key="3">
    <source>
        <dbReference type="Google" id="ProtNLM"/>
    </source>
</evidence>
<evidence type="ECO:0000313" key="1">
    <source>
        <dbReference type="EMBL" id="NUW43689.1"/>
    </source>
</evidence>
<evidence type="ECO:0000313" key="2">
    <source>
        <dbReference type="Proteomes" id="UP000546126"/>
    </source>
</evidence>
<dbReference type="AlphaFoldDB" id="A0A7Y6IV67"/>
<dbReference type="Proteomes" id="UP000546126">
    <property type="component" value="Unassembled WGS sequence"/>
</dbReference>
<dbReference type="RefSeq" id="WP_175603213.1">
    <property type="nucleotide sequence ID" value="NZ_JABWGO010000007.1"/>
</dbReference>